<feature type="domain" description="R13L1/DRL21-like LRR repeat region" evidence="2">
    <location>
        <begin position="61"/>
        <end position="166"/>
    </location>
</feature>
<dbReference type="Gene3D" id="3.80.10.10">
    <property type="entry name" value="Ribonuclease Inhibitor"/>
    <property type="match status" value="1"/>
</dbReference>
<dbReference type="PANTHER" id="PTHR47186">
    <property type="entry name" value="LEUCINE-RICH REPEAT-CONTAINING PROTEIN 57"/>
    <property type="match status" value="1"/>
</dbReference>
<feature type="region of interest" description="Disordered" evidence="1">
    <location>
        <begin position="1"/>
        <end position="24"/>
    </location>
</feature>
<evidence type="ECO:0000259" key="2">
    <source>
        <dbReference type="Pfam" id="PF25019"/>
    </source>
</evidence>
<evidence type="ECO:0000313" key="4">
    <source>
        <dbReference type="Proteomes" id="UP000237347"/>
    </source>
</evidence>
<feature type="compositionally biased region" description="Basic residues" evidence="1">
    <location>
        <begin position="1"/>
        <end position="10"/>
    </location>
</feature>
<evidence type="ECO:0000256" key="1">
    <source>
        <dbReference type="SAM" id="MobiDB-lite"/>
    </source>
</evidence>
<gene>
    <name evidence="3" type="primary">RGA1_0</name>
    <name evidence="3" type="ORF">CFP56_031787</name>
</gene>
<dbReference type="InterPro" id="IPR032675">
    <property type="entry name" value="LRR_dom_sf"/>
</dbReference>
<sequence length="188" mass="21346">MDISHNHNKQPGHLAAIGDDNNLSSKSSSWVSLIKDDDDEYEGDDDDFPNDALFFSCSFSALSRVNAVEAKAANLKDKQNLRNLKLSWNWEGNDGVEVCDEENLLEGLQPHHALKCLHVEGYMGVRFSSWLPSLTSLVNLKIWKSKVQHLPPLYQLPSLRYLDLRNFKCSPLDYITGVDWQFHITSKA</sequence>
<accession>A0AAW0JKX8</accession>
<organism evidence="3 4">
    <name type="scientific">Quercus suber</name>
    <name type="common">Cork oak</name>
    <dbReference type="NCBI Taxonomy" id="58331"/>
    <lineage>
        <taxon>Eukaryota</taxon>
        <taxon>Viridiplantae</taxon>
        <taxon>Streptophyta</taxon>
        <taxon>Embryophyta</taxon>
        <taxon>Tracheophyta</taxon>
        <taxon>Spermatophyta</taxon>
        <taxon>Magnoliopsida</taxon>
        <taxon>eudicotyledons</taxon>
        <taxon>Gunneridae</taxon>
        <taxon>Pentapetalae</taxon>
        <taxon>rosids</taxon>
        <taxon>fabids</taxon>
        <taxon>Fagales</taxon>
        <taxon>Fagaceae</taxon>
        <taxon>Quercus</taxon>
    </lineage>
</organism>
<dbReference type="Proteomes" id="UP000237347">
    <property type="component" value="Unassembled WGS sequence"/>
</dbReference>
<dbReference type="Pfam" id="PF25019">
    <property type="entry name" value="LRR_R13L1-DRL21"/>
    <property type="match status" value="1"/>
</dbReference>
<comment type="caution">
    <text evidence="3">The sequence shown here is derived from an EMBL/GenBank/DDBJ whole genome shotgun (WGS) entry which is preliminary data.</text>
</comment>
<dbReference type="InterPro" id="IPR056789">
    <property type="entry name" value="LRR_R13L1-DRL21"/>
</dbReference>
<reference evidence="3 4" key="1">
    <citation type="journal article" date="2018" name="Sci. Data">
        <title>The draft genome sequence of cork oak.</title>
        <authorList>
            <person name="Ramos A.M."/>
            <person name="Usie A."/>
            <person name="Barbosa P."/>
            <person name="Barros P.M."/>
            <person name="Capote T."/>
            <person name="Chaves I."/>
            <person name="Simoes F."/>
            <person name="Abreu I."/>
            <person name="Carrasquinho I."/>
            <person name="Faro C."/>
            <person name="Guimaraes J.B."/>
            <person name="Mendonca D."/>
            <person name="Nobrega F."/>
            <person name="Rodrigues L."/>
            <person name="Saibo N.J.M."/>
            <person name="Varela M.C."/>
            <person name="Egas C."/>
            <person name="Matos J."/>
            <person name="Miguel C.M."/>
            <person name="Oliveira M.M."/>
            <person name="Ricardo C.P."/>
            <person name="Goncalves S."/>
        </authorList>
    </citation>
    <scope>NUCLEOTIDE SEQUENCE [LARGE SCALE GENOMIC DNA]</scope>
    <source>
        <strain evidence="4">cv. HL8</strain>
    </source>
</reference>
<keyword evidence="4" id="KW-1185">Reference proteome</keyword>
<evidence type="ECO:0000313" key="3">
    <source>
        <dbReference type="EMBL" id="KAK7826751.1"/>
    </source>
</evidence>
<dbReference type="PANTHER" id="PTHR47186:SF13">
    <property type="entry name" value="DISEASE RESISTANCE PROTEIN RGA3"/>
    <property type="match status" value="1"/>
</dbReference>
<name>A0AAW0JKX8_QUESU</name>
<dbReference type="AlphaFoldDB" id="A0AAW0JKX8"/>
<protein>
    <submittedName>
        <fullName evidence="3">Disease resistance protein rga1</fullName>
    </submittedName>
</protein>
<proteinExistence type="predicted"/>
<dbReference type="EMBL" id="PKMF04000538">
    <property type="protein sequence ID" value="KAK7826751.1"/>
    <property type="molecule type" value="Genomic_DNA"/>
</dbReference>
<dbReference type="SUPFAM" id="SSF52047">
    <property type="entry name" value="RNI-like"/>
    <property type="match status" value="1"/>
</dbReference>